<keyword evidence="2" id="KW-1185">Reference proteome</keyword>
<evidence type="ECO:0000313" key="2">
    <source>
        <dbReference type="Proteomes" id="UP001500604"/>
    </source>
</evidence>
<dbReference type="InterPro" id="IPR023214">
    <property type="entry name" value="HAD_sf"/>
</dbReference>
<organism evidence="1 2">
    <name type="scientific">Kistimonas scapharcae</name>
    <dbReference type="NCBI Taxonomy" id="1036133"/>
    <lineage>
        <taxon>Bacteria</taxon>
        <taxon>Pseudomonadati</taxon>
        <taxon>Pseudomonadota</taxon>
        <taxon>Gammaproteobacteria</taxon>
        <taxon>Oceanospirillales</taxon>
        <taxon>Endozoicomonadaceae</taxon>
        <taxon>Kistimonas</taxon>
    </lineage>
</organism>
<name>A0ABP8UX95_9GAMM</name>
<dbReference type="Gene3D" id="3.40.50.1000">
    <property type="entry name" value="HAD superfamily/HAD-like"/>
    <property type="match status" value="1"/>
</dbReference>
<proteinExistence type="predicted"/>
<dbReference type="InterPro" id="IPR050155">
    <property type="entry name" value="HAD-like_hydrolase_sf"/>
</dbReference>
<dbReference type="Proteomes" id="UP001500604">
    <property type="component" value="Unassembled WGS sequence"/>
</dbReference>
<dbReference type="PANTHER" id="PTHR43434:SF3">
    <property type="entry name" value="GMP_IMP NUCLEOTIDASE YRFG"/>
    <property type="match status" value="1"/>
</dbReference>
<gene>
    <name evidence="1" type="primary">yrfG</name>
    <name evidence="1" type="ORF">GCM10023116_04840</name>
</gene>
<dbReference type="Pfam" id="PF00702">
    <property type="entry name" value="Hydrolase"/>
    <property type="match status" value="1"/>
</dbReference>
<sequence length="218" mass="25433">MIDWKTIDTVLFDMDGTLLDLHFDNYFWLQHIPEKYAEKHGLSMEKACAEVDVWMQQTMGTLNWYCLDFWDKTLGLETAVLKQELAHLISLRPHVDELLSALKAAGKHIVLITNAHQDSLSLKMERISLAHYFDRLITSHEFGYPKEDQRFWEALQSNEPFNRERTLFVDDSIPILRSAREYGIRELLAIKHPDSKKAAKDTEEFPAIDQFTELLPVL</sequence>
<dbReference type="NCBIfam" id="TIGR01509">
    <property type="entry name" value="HAD-SF-IA-v3"/>
    <property type="match status" value="1"/>
</dbReference>
<dbReference type="RefSeq" id="WP_345193608.1">
    <property type="nucleotide sequence ID" value="NZ_BAABFL010000048.1"/>
</dbReference>
<dbReference type="SUPFAM" id="SSF56784">
    <property type="entry name" value="HAD-like"/>
    <property type="match status" value="1"/>
</dbReference>
<dbReference type="NCBIfam" id="NF011564">
    <property type="entry name" value="PRK14988.1"/>
    <property type="match status" value="1"/>
</dbReference>
<dbReference type="PANTHER" id="PTHR43434">
    <property type="entry name" value="PHOSPHOGLYCOLATE PHOSPHATASE"/>
    <property type="match status" value="1"/>
</dbReference>
<accession>A0ABP8UX95</accession>
<protein>
    <submittedName>
        <fullName evidence="1">GMP/IMP nucleotidase</fullName>
    </submittedName>
</protein>
<evidence type="ECO:0000313" key="1">
    <source>
        <dbReference type="EMBL" id="GAA4648217.1"/>
    </source>
</evidence>
<dbReference type="SFLD" id="SFLDG01129">
    <property type="entry name" value="C1.5:_HAD__Beta-PGM__Phosphata"/>
    <property type="match status" value="1"/>
</dbReference>
<comment type="caution">
    <text evidence="1">The sequence shown here is derived from an EMBL/GenBank/DDBJ whole genome shotgun (WGS) entry which is preliminary data.</text>
</comment>
<dbReference type="SFLD" id="SFLDS00003">
    <property type="entry name" value="Haloacid_Dehalogenase"/>
    <property type="match status" value="1"/>
</dbReference>
<dbReference type="InterPro" id="IPR006439">
    <property type="entry name" value="HAD-SF_hydro_IA"/>
</dbReference>
<dbReference type="EMBL" id="BAABFL010000048">
    <property type="protein sequence ID" value="GAA4648217.1"/>
    <property type="molecule type" value="Genomic_DNA"/>
</dbReference>
<dbReference type="InterPro" id="IPR036412">
    <property type="entry name" value="HAD-like_sf"/>
</dbReference>
<reference evidence="2" key="1">
    <citation type="journal article" date="2019" name="Int. J. Syst. Evol. Microbiol.">
        <title>The Global Catalogue of Microorganisms (GCM) 10K type strain sequencing project: providing services to taxonomists for standard genome sequencing and annotation.</title>
        <authorList>
            <consortium name="The Broad Institute Genomics Platform"/>
            <consortium name="The Broad Institute Genome Sequencing Center for Infectious Disease"/>
            <person name="Wu L."/>
            <person name="Ma J."/>
        </authorList>
    </citation>
    <scope>NUCLEOTIDE SEQUENCE [LARGE SCALE GENOMIC DNA]</scope>
    <source>
        <strain evidence="2">JCM 17805</strain>
    </source>
</reference>